<reference evidence="1 2" key="1">
    <citation type="submission" date="2021-03" db="EMBL/GenBank/DDBJ databases">
        <title>Sequencing the genomes of 1000 actinobacteria strains.</title>
        <authorList>
            <person name="Klenk H.-P."/>
        </authorList>
    </citation>
    <scope>NUCLEOTIDE SEQUENCE [LARGE SCALE GENOMIC DNA]</scope>
    <source>
        <strain evidence="1 2">DSM 40843</strain>
    </source>
</reference>
<gene>
    <name evidence="1" type="ORF">JOF59_000318</name>
</gene>
<keyword evidence="2" id="KW-1185">Reference proteome</keyword>
<organism evidence="1 2">
    <name type="scientific">Streptomyces clavifer</name>
    <dbReference type="NCBI Taxonomy" id="68188"/>
    <lineage>
        <taxon>Bacteria</taxon>
        <taxon>Bacillati</taxon>
        <taxon>Actinomycetota</taxon>
        <taxon>Actinomycetes</taxon>
        <taxon>Kitasatosporales</taxon>
        <taxon>Streptomycetaceae</taxon>
        <taxon>Streptomyces</taxon>
    </lineage>
</organism>
<protein>
    <submittedName>
        <fullName evidence="1">Uncharacterized protein</fullName>
    </submittedName>
</protein>
<proteinExistence type="predicted"/>
<accession>A0ABS4V1Z3</accession>
<dbReference type="EMBL" id="JAGINS010000001">
    <property type="protein sequence ID" value="MBP2357918.1"/>
    <property type="molecule type" value="Genomic_DNA"/>
</dbReference>
<comment type="caution">
    <text evidence="1">The sequence shown here is derived from an EMBL/GenBank/DDBJ whole genome shotgun (WGS) entry which is preliminary data.</text>
</comment>
<name>A0ABS4V1Z3_9ACTN</name>
<sequence>MCEDYGGAGCHLSGVRDLKAAPAGREALDRLDVPDRGVSGERTERRHPRASILWADVNGDQPRVLKA</sequence>
<dbReference type="Proteomes" id="UP001519311">
    <property type="component" value="Unassembled WGS sequence"/>
</dbReference>
<evidence type="ECO:0000313" key="2">
    <source>
        <dbReference type="Proteomes" id="UP001519311"/>
    </source>
</evidence>
<evidence type="ECO:0000313" key="1">
    <source>
        <dbReference type="EMBL" id="MBP2357918.1"/>
    </source>
</evidence>